<dbReference type="Gene3D" id="2.120.10.10">
    <property type="match status" value="1"/>
</dbReference>
<dbReference type="InterPro" id="IPR036278">
    <property type="entry name" value="Sialidase_sf"/>
</dbReference>
<name>A0A3Q9G389_STRLT</name>
<dbReference type="AlphaFoldDB" id="A0A3Q9G389"/>
<organism evidence="1 2">
    <name type="scientific">Streptomyces luteoverticillatus</name>
    <name type="common">Streptoverticillium luteoverticillatus</name>
    <dbReference type="NCBI Taxonomy" id="66425"/>
    <lineage>
        <taxon>Bacteria</taxon>
        <taxon>Bacillati</taxon>
        <taxon>Actinomycetota</taxon>
        <taxon>Actinomycetes</taxon>
        <taxon>Kitasatosporales</taxon>
        <taxon>Streptomycetaceae</taxon>
        <taxon>Streptomyces</taxon>
    </lineage>
</organism>
<accession>A0A3Q9G389</accession>
<dbReference type="SUPFAM" id="SSF50939">
    <property type="entry name" value="Sialidases"/>
    <property type="match status" value="1"/>
</dbReference>
<dbReference type="OrthoDB" id="4147030at2"/>
<keyword evidence="2" id="KW-1185">Reference proteome</keyword>
<protein>
    <submittedName>
        <fullName evidence="1">Uncharacterized protein</fullName>
    </submittedName>
</protein>
<sequence>MASVFLSQSERIERLRAQLQGRPATEQARRLAAAPRDTSLLYGVLLRGAARLDAGMELTDLEARLLVPLGHLLSEEEIREAGRVFAEESSVRHAPELFPQTLAARPLDEGYSVTDLIKDLPQMEDVSAQANVNVVDIGAGEGDECLAGEEFGRVVEEAGYGLTLVTSSAPAEQPTAALHARILLDRFHCVDATNGESGKDEIYWALSSGSDGGGKRAHRTGEYGAINTGDWATFRTEDKTLFDGSINNSVACHIACWEADDSTSGFYDEMGRKLRIISDELAKFSNLIGDLPAGQWENMAEWIMLGSMIVRLIEELIAWLRNDDDFIQEHTIVFDRAAIAVLATQPDKTRSLDFVGDGGVFRLYMKWAGPNPKHTVALFSGGRGTWLPPVQAWPGSATPSAPALAVHDSKLYCAVRGFDDQIWVSRRDGTTWTRFAAVSGHGTHHAPALASFNGRLYLAHTGRDGSSYVTTSTNGADWSAPVRVATAGSTAPTLAVRNGALVYAFGHGLQIYFTYSSNGTSWQPLAAVPGLGVFAGLHAPALATLQNKLHLAYRDPFGGNIQTTVHNGTSWSAPTRLAGTTPDGPALAVRGSNLYCAIRGHDSNIWFAGFDGAGWGGFQKTPTVITLTAPAIAAPNTDDLYFAYGSADF</sequence>
<gene>
    <name evidence="1" type="ORF">EKH77_26990</name>
</gene>
<dbReference type="RefSeq" id="WP_126916873.1">
    <property type="nucleotide sequence ID" value="NZ_CP034587.1"/>
</dbReference>
<evidence type="ECO:0000313" key="2">
    <source>
        <dbReference type="Proteomes" id="UP000267900"/>
    </source>
</evidence>
<proteinExistence type="predicted"/>
<reference evidence="1 2" key="1">
    <citation type="submission" date="2018-12" db="EMBL/GenBank/DDBJ databases">
        <title>The whole draft genome of Streptomyce luteoverticillatus CGMCC 15060.</title>
        <authorList>
            <person name="Feng Z."/>
            <person name="Chen G."/>
            <person name="Zhang J."/>
            <person name="Zhu H."/>
            <person name="Yu X."/>
            <person name="Zhang W."/>
            <person name="Zhang X."/>
        </authorList>
    </citation>
    <scope>NUCLEOTIDE SEQUENCE [LARGE SCALE GENOMIC DNA]</scope>
    <source>
        <strain evidence="1 2">CGMCC 15060</strain>
    </source>
</reference>
<dbReference type="EMBL" id="CP034587">
    <property type="protein sequence ID" value="AZQ74371.1"/>
    <property type="molecule type" value="Genomic_DNA"/>
</dbReference>
<dbReference type="Proteomes" id="UP000267900">
    <property type="component" value="Chromosome"/>
</dbReference>
<dbReference type="Gene3D" id="2.120.10.70">
    <property type="entry name" value="Fucose-specific lectin"/>
    <property type="match status" value="1"/>
</dbReference>
<evidence type="ECO:0000313" key="1">
    <source>
        <dbReference type="EMBL" id="AZQ74371.1"/>
    </source>
</evidence>